<dbReference type="InterPro" id="IPR036271">
    <property type="entry name" value="Tet_transcr_reg_TetR-rel_C_sf"/>
</dbReference>
<protein>
    <submittedName>
        <fullName evidence="6">TetR-like C-terminal domain-containing protein</fullName>
    </submittedName>
</protein>
<evidence type="ECO:0000256" key="1">
    <source>
        <dbReference type="ARBA" id="ARBA00023015"/>
    </source>
</evidence>
<gene>
    <name evidence="6" type="ORF">GCM10009737_20470</name>
</gene>
<evidence type="ECO:0000259" key="5">
    <source>
        <dbReference type="PROSITE" id="PS50977"/>
    </source>
</evidence>
<evidence type="ECO:0000256" key="4">
    <source>
        <dbReference type="PROSITE-ProRule" id="PRU00335"/>
    </source>
</evidence>
<organism evidence="6 7">
    <name type="scientific">Nocardioides lentus</name>
    <dbReference type="NCBI Taxonomy" id="338077"/>
    <lineage>
        <taxon>Bacteria</taxon>
        <taxon>Bacillati</taxon>
        <taxon>Actinomycetota</taxon>
        <taxon>Actinomycetes</taxon>
        <taxon>Propionibacteriales</taxon>
        <taxon>Nocardioidaceae</taxon>
        <taxon>Nocardioides</taxon>
    </lineage>
</organism>
<reference evidence="6 7" key="1">
    <citation type="journal article" date="2019" name="Int. J. Syst. Evol. Microbiol.">
        <title>The Global Catalogue of Microorganisms (GCM) 10K type strain sequencing project: providing services to taxonomists for standard genome sequencing and annotation.</title>
        <authorList>
            <consortium name="The Broad Institute Genomics Platform"/>
            <consortium name="The Broad Institute Genome Sequencing Center for Infectious Disease"/>
            <person name="Wu L."/>
            <person name="Ma J."/>
        </authorList>
    </citation>
    <scope>NUCLEOTIDE SEQUENCE [LARGE SCALE GENOMIC DNA]</scope>
    <source>
        <strain evidence="6 7">JCM 14046</strain>
    </source>
</reference>
<dbReference type="EMBL" id="BAAAMY010000004">
    <property type="protein sequence ID" value="GAA1918878.1"/>
    <property type="molecule type" value="Genomic_DNA"/>
</dbReference>
<dbReference type="Proteomes" id="UP001501612">
    <property type="component" value="Unassembled WGS sequence"/>
</dbReference>
<accession>A0ABN2PDB9</accession>
<dbReference type="Gene3D" id="1.10.10.60">
    <property type="entry name" value="Homeodomain-like"/>
    <property type="match status" value="1"/>
</dbReference>
<dbReference type="InterPro" id="IPR050109">
    <property type="entry name" value="HTH-type_TetR-like_transc_reg"/>
</dbReference>
<dbReference type="Pfam" id="PF00440">
    <property type="entry name" value="TetR_N"/>
    <property type="match status" value="1"/>
</dbReference>
<keyword evidence="1" id="KW-0805">Transcription regulation</keyword>
<evidence type="ECO:0000256" key="2">
    <source>
        <dbReference type="ARBA" id="ARBA00023125"/>
    </source>
</evidence>
<feature type="DNA-binding region" description="H-T-H motif" evidence="4">
    <location>
        <begin position="29"/>
        <end position="48"/>
    </location>
</feature>
<dbReference type="InterPro" id="IPR025996">
    <property type="entry name" value="MT1864/Rv1816-like_C"/>
</dbReference>
<dbReference type="PROSITE" id="PS50977">
    <property type="entry name" value="HTH_TETR_2"/>
    <property type="match status" value="1"/>
</dbReference>
<evidence type="ECO:0000256" key="3">
    <source>
        <dbReference type="ARBA" id="ARBA00023163"/>
    </source>
</evidence>
<dbReference type="SUPFAM" id="SSF46689">
    <property type="entry name" value="Homeodomain-like"/>
    <property type="match status" value="1"/>
</dbReference>
<dbReference type="RefSeq" id="WP_344006766.1">
    <property type="nucleotide sequence ID" value="NZ_BAAAMY010000004.1"/>
</dbReference>
<evidence type="ECO:0000313" key="6">
    <source>
        <dbReference type="EMBL" id="GAA1918878.1"/>
    </source>
</evidence>
<name>A0ABN2PDB9_9ACTN</name>
<dbReference type="InterPro" id="IPR009057">
    <property type="entry name" value="Homeodomain-like_sf"/>
</dbReference>
<dbReference type="PANTHER" id="PTHR30055:SF239">
    <property type="entry name" value="TRANSCRIPTIONAL REGULATORY PROTEIN"/>
    <property type="match status" value="1"/>
</dbReference>
<comment type="caution">
    <text evidence="6">The sequence shown here is derived from an EMBL/GenBank/DDBJ whole genome shotgun (WGS) entry which is preliminary data.</text>
</comment>
<sequence length="198" mass="20488">MAPRAPLTAARLARAGAELADEVGFDAVTPAALARRVGVRPPSLYAHVRDADDLRARVAGLALAELADAVAERLAGVSGRDALAAVADAHRDYARAHPGRWQATRHRVDHATALAGAGPRLAGLMRAVLRGYGLAEPDTTHAVRLLGATVAGFVDLEAAGGFAHSGPDLPDADASWTWTLDALHGALTRPLPETGDTP</sequence>
<dbReference type="InterPro" id="IPR001647">
    <property type="entry name" value="HTH_TetR"/>
</dbReference>
<dbReference type="Gene3D" id="1.10.357.10">
    <property type="entry name" value="Tetracycline Repressor, domain 2"/>
    <property type="match status" value="1"/>
</dbReference>
<proteinExistence type="predicted"/>
<keyword evidence="2 4" id="KW-0238">DNA-binding</keyword>
<dbReference type="Pfam" id="PF13305">
    <property type="entry name" value="TetR_C_33"/>
    <property type="match status" value="1"/>
</dbReference>
<keyword evidence="7" id="KW-1185">Reference proteome</keyword>
<evidence type="ECO:0000313" key="7">
    <source>
        <dbReference type="Proteomes" id="UP001501612"/>
    </source>
</evidence>
<feature type="domain" description="HTH tetR-type" evidence="5">
    <location>
        <begin position="6"/>
        <end position="66"/>
    </location>
</feature>
<keyword evidence="3" id="KW-0804">Transcription</keyword>
<dbReference type="SUPFAM" id="SSF48498">
    <property type="entry name" value="Tetracyclin repressor-like, C-terminal domain"/>
    <property type="match status" value="1"/>
</dbReference>
<dbReference type="PANTHER" id="PTHR30055">
    <property type="entry name" value="HTH-TYPE TRANSCRIPTIONAL REGULATOR RUTR"/>
    <property type="match status" value="1"/>
</dbReference>